<accession>A0ABS0I826</accession>
<comment type="caution">
    <text evidence="2">The sequence shown here is derived from an EMBL/GenBank/DDBJ whole genome shotgun (WGS) entry which is preliminary data.</text>
</comment>
<keyword evidence="3" id="KW-1185">Reference proteome</keyword>
<dbReference type="Proteomes" id="UP000618931">
    <property type="component" value="Unassembled WGS sequence"/>
</dbReference>
<dbReference type="RefSeq" id="WP_196294566.1">
    <property type="nucleotide sequence ID" value="NZ_JADQDM010000012.1"/>
</dbReference>
<organism evidence="2 3">
    <name type="scientific">Hymenobacter ruricola</name>
    <dbReference type="NCBI Taxonomy" id="2791023"/>
    <lineage>
        <taxon>Bacteria</taxon>
        <taxon>Pseudomonadati</taxon>
        <taxon>Bacteroidota</taxon>
        <taxon>Cytophagia</taxon>
        <taxon>Cytophagales</taxon>
        <taxon>Hymenobacteraceae</taxon>
        <taxon>Hymenobacter</taxon>
    </lineage>
</organism>
<evidence type="ECO:0000313" key="2">
    <source>
        <dbReference type="EMBL" id="MBF9223120.1"/>
    </source>
</evidence>
<name>A0ABS0I826_9BACT</name>
<sequence length="139" mass="15154">MRHFFLDTNVVFDYLGRREPNGAAAAALFQAAYEGRATLHVASLSFSHAFYTLRKQFGAQSAREALRKLARLVHVVAVDERVVQAALNSEFADVEDAMQYFAALSVPNLVAIVTGDLKGFKAGELLVISPSEAQQILAV</sequence>
<gene>
    <name evidence="2" type="ORF">I2H31_18600</name>
</gene>
<protein>
    <submittedName>
        <fullName evidence="2">PIN domain-containing protein</fullName>
    </submittedName>
</protein>
<dbReference type="Pfam" id="PF13470">
    <property type="entry name" value="PIN_3"/>
    <property type="match status" value="1"/>
</dbReference>
<dbReference type="EMBL" id="JADQDM010000012">
    <property type="protein sequence ID" value="MBF9223120.1"/>
    <property type="molecule type" value="Genomic_DNA"/>
</dbReference>
<evidence type="ECO:0000313" key="3">
    <source>
        <dbReference type="Proteomes" id="UP000618931"/>
    </source>
</evidence>
<feature type="domain" description="PIN" evidence="1">
    <location>
        <begin position="5"/>
        <end position="117"/>
    </location>
</feature>
<reference evidence="2 3" key="1">
    <citation type="submission" date="2020-11" db="EMBL/GenBank/DDBJ databases">
        <authorList>
            <person name="Kim M.K."/>
        </authorList>
    </citation>
    <scope>NUCLEOTIDE SEQUENCE [LARGE SCALE GENOMIC DNA]</scope>
    <source>
        <strain evidence="2 3">BT662</strain>
    </source>
</reference>
<proteinExistence type="predicted"/>
<evidence type="ECO:0000259" key="1">
    <source>
        <dbReference type="Pfam" id="PF13470"/>
    </source>
</evidence>
<dbReference type="InterPro" id="IPR029060">
    <property type="entry name" value="PIN-like_dom_sf"/>
</dbReference>
<dbReference type="Gene3D" id="3.40.50.1010">
    <property type="entry name" value="5'-nuclease"/>
    <property type="match status" value="1"/>
</dbReference>
<dbReference type="InterPro" id="IPR002716">
    <property type="entry name" value="PIN_dom"/>
</dbReference>
<dbReference type="SUPFAM" id="SSF88723">
    <property type="entry name" value="PIN domain-like"/>
    <property type="match status" value="1"/>
</dbReference>